<evidence type="ECO:0000256" key="3">
    <source>
        <dbReference type="ARBA" id="ARBA00023077"/>
    </source>
</evidence>
<dbReference type="InterPro" id="IPR010104">
    <property type="entry name" value="TonB_rcpt_bac"/>
</dbReference>
<dbReference type="Gene3D" id="2.170.130.10">
    <property type="entry name" value="TonB-dependent receptor, plug domain"/>
    <property type="match status" value="1"/>
</dbReference>
<feature type="region of interest" description="Disordered" evidence="6">
    <location>
        <begin position="39"/>
        <end position="87"/>
    </location>
</feature>
<dbReference type="NCBIfam" id="TIGR01782">
    <property type="entry name" value="TonB-Xanth-Caul"/>
    <property type="match status" value="1"/>
</dbReference>
<keyword evidence="4" id="KW-0472">Membrane</keyword>
<evidence type="ECO:0000256" key="7">
    <source>
        <dbReference type="SAM" id="SignalP"/>
    </source>
</evidence>
<proteinExistence type="predicted"/>
<feature type="compositionally biased region" description="Low complexity" evidence="6">
    <location>
        <begin position="46"/>
        <end position="60"/>
    </location>
</feature>
<name>A0A4R6FL76_9SPHN</name>
<evidence type="ECO:0000256" key="4">
    <source>
        <dbReference type="ARBA" id="ARBA00023136"/>
    </source>
</evidence>
<dbReference type="EMBL" id="SNWD01000006">
    <property type="protein sequence ID" value="TDN82281.1"/>
    <property type="molecule type" value="Genomic_DNA"/>
</dbReference>
<gene>
    <name evidence="9" type="ORF">EV664_10687</name>
</gene>
<keyword evidence="3" id="KW-0798">TonB box</keyword>
<dbReference type="PANTHER" id="PTHR40980:SF3">
    <property type="entry name" value="TONB-DEPENDENT RECEPTOR-LIKE BETA-BARREL DOMAIN-CONTAINING PROTEIN"/>
    <property type="match status" value="1"/>
</dbReference>
<evidence type="ECO:0000256" key="6">
    <source>
        <dbReference type="SAM" id="MobiDB-lite"/>
    </source>
</evidence>
<accession>A0A4R6FL76</accession>
<feature type="signal peptide" evidence="7">
    <location>
        <begin position="1"/>
        <end position="34"/>
    </location>
</feature>
<evidence type="ECO:0000313" key="9">
    <source>
        <dbReference type="EMBL" id="TDN82281.1"/>
    </source>
</evidence>
<keyword evidence="9" id="KW-0675">Receptor</keyword>
<dbReference type="InterPro" id="IPR036942">
    <property type="entry name" value="Beta-barrel_TonB_sf"/>
</dbReference>
<dbReference type="SUPFAM" id="SSF56935">
    <property type="entry name" value="Porins"/>
    <property type="match status" value="1"/>
</dbReference>
<dbReference type="RefSeq" id="WP_244923130.1">
    <property type="nucleotide sequence ID" value="NZ_SNWD01000006.1"/>
</dbReference>
<protein>
    <submittedName>
        <fullName evidence="9">TonB-dependent receptor</fullName>
    </submittedName>
</protein>
<dbReference type="Gene3D" id="2.40.170.20">
    <property type="entry name" value="TonB-dependent receptor, beta-barrel domain"/>
    <property type="match status" value="2"/>
</dbReference>
<dbReference type="InterPro" id="IPR012910">
    <property type="entry name" value="Plug_dom"/>
</dbReference>
<dbReference type="InterPro" id="IPR010917">
    <property type="entry name" value="TonB_rcpt_CS"/>
</dbReference>
<evidence type="ECO:0000256" key="2">
    <source>
        <dbReference type="ARBA" id="ARBA00022729"/>
    </source>
</evidence>
<evidence type="ECO:0000256" key="1">
    <source>
        <dbReference type="ARBA" id="ARBA00004442"/>
    </source>
</evidence>
<sequence>MTFEPREIRRHRMARNGWCCAVSMIALIAGAPVAAHDLSAEHDGPARPAEAPEPASPQSQLNQAATAPNGGSGQNGQNPEASLDDNPQKDIIVTGIRGSLQRNLDIKREAAGVVDAISSEDIGKFPDSNVAASLQRLPGVSIQRSGPRGEPTGITVRGFGGDFNETLYDGRRISTATGGRSIDFSTVGADFVGGLTVMKTPDVTLSSNSIGATVNVQFPKPFDKPGMRGAISASGSIQDDSGKIVPVVGALFSDTFADDTFGILVDAIYSRHDTQTNRVFVSGWPGGRIAPCQLAGSTAATCAPTDDATADPSQQKSVVSWFEQQYGATQIYTKDERIDGRIALQWHPNEDVMVTLDDNFTRQKVRSDNFGFGIWFNQGSLRNVELDDNGTITNFTQDGSQTDFTAGTDTSVLQTNQTGLNVKWQASDNFSVEADGSYSKSWLNPGGELTSTNADIGYGFGIGPSLGLVINGDSSDTLPELNNYGPGGDESRWADPSVIGSHVTVIQAQKNTDVVKQGRLTGRWESDNFKLAFGGSWLQDRYKFRQRNTFVNNFWQAYSGYGPASGNTTGVPIPADLIRGEVSTKNFIPGFSGALPPVLLRFTAQDYQNFLTGLGNPQAQNIPGFNYDAPTVGTDFTGTFDTALDNGSIRDIQETTWALFLRANFDVELAGMPFHFNAGVRNENTHVVSAGFGQVPLQIVQNSGDPTLLTVILSDPQPVSTKSNYSYLLPSIDLKLELTDKLHLRLDASRTLTRPGLNLLTPVASVGTGQRVGALTASGGAPALRPYLSDNFDAALEWYYAPNSYAAVDFFLKHVSNFIVGGTQRQTINDVIDPTTGQPAVFAVSQQVNGPEATVRGVEIAWQHVFGDSGFGFNANATFVGTNKPYDENDISLSGFAVTGLANSANFIGFFDKYGFEFRAAVNYRAEYLRAFGQNQNTGAFGSEPTFEDPNLQIDLSTSYQITPQFNIFAEATNITNEVQSTHGRFDNQLLDVFAYGRRFTAGARFHF</sequence>
<keyword evidence="5" id="KW-0998">Cell outer membrane</keyword>
<keyword evidence="2 7" id="KW-0732">Signal</keyword>
<feature type="domain" description="TonB-dependent receptor plug" evidence="8">
    <location>
        <begin position="107"/>
        <end position="212"/>
    </location>
</feature>
<dbReference type="AlphaFoldDB" id="A0A4R6FL76"/>
<organism evidence="9 10">
    <name type="scientific">Stakelama pacifica</name>
    <dbReference type="NCBI Taxonomy" id="517720"/>
    <lineage>
        <taxon>Bacteria</taxon>
        <taxon>Pseudomonadati</taxon>
        <taxon>Pseudomonadota</taxon>
        <taxon>Alphaproteobacteria</taxon>
        <taxon>Sphingomonadales</taxon>
        <taxon>Sphingomonadaceae</taxon>
        <taxon>Stakelama</taxon>
    </lineage>
</organism>
<evidence type="ECO:0000256" key="5">
    <source>
        <dbReference type="ARBA" id="ARBA00023237"/>
    </source>
</evidence>
<dbReference type="Pfam" id="PF07715">
    <property type="entry name" value="Plug"/>
    <property type="match status" value="1"/>
</dbReference>
<dbReference type="PANTHER" id="PTHR40980">
    <property type="entry name" value="PLUG DOMAIN-CONTAINING PROTEIN"/>
    <property type="match status" value="1"/>
</dbReference>
<comment type="caution">
    <text evidence="9">The sequence shown here is derived from an EMBL/GenBank/DDBJ whole genome shotgun (WGS) entry which is preliminary data.</text>
</comment>
<evidence type="ECO:0000259" key="8">
    <source>
        <dbReference type="Pfam" id="PF07715"/>
    </source>
</evidence>
<reference evidence="9 10" key="1">
    <citation type="submission" date="2019-03" db="EMBL/GenBank/DDBJ databases">
        <title>Genomic Encyclopedia of Type Strains, Phase IV (KMG-IV): sequencing the most valuable type-strain genomes for metagenomic binning, comparative biology and taxonomic classification.</title>
        <authorList>
            <person name="Goeker M."/>
        </authorList>
    </citation>
    <scope>NUCLEOTIDE SEQUENCE [LARGE SCALE GENOMIC DNA]</scope>
    <source>
        <strain evidence="9 10">DSM 25059</strain>
    </source>
</reference>
<evidence type="ECO:0000313" key="10">
    <source>
        <dbReference type="Proteomes" id="UP000295493"/>
    </source>
</evidence>
<dbReference type="Proteomes" id="UP000295493">
    <property type="component" value="Unassembled WGS sequence"/>
</dbReference>
<dbReference type="PROSITE" id="PS01156">
    <property type="entry name" value="TONB_DEPENDENT_REC_2"/>
    <property type="match status" value="1"/>
</dbReference>
<dbReference type="GO" id="GO:0009279">
    <property type="term" value="C:cell outer membrane"/>
    <property type="evidence" value="ECO:0007669"/>
    <property type="project" value="UniProtKB-SubCell"/>
</dbReference>
<dbReference type="InterPro" id="IPR037066">
    <property type="entry name" value="Plug_dom_sf"/>
</dbReference>
<comment type="subcellular location">
    <subcellularLocation>
        <location evidence="1">Cell outer membrane</location>
    </subcellularLocation>
</comment>
<feature type="chain" id="PRO_5020929438" evidence="7">
    <location>
        <begin position="35"/>
        <end position="1008"/>
    </location>
</feature>
<keyword evidence="10" id="KW-1185">Reference proteome</keyword>